<dbReference type="EMBL" id="JACXJA010000016">
    <property type="protein sequence ID" value="MBD2862977.1"/>
    <property type="molecule type" value="Genomic_DNA"/>
</dbReference>
<feature type="transmembrane region" description="Helical" evidence="1">
    <location>
        <begin position="40"/>
        <end position="59"/>
    </location>
</feature>
<evidence type="ECO:0000259" key="2">
    <source>
        <dbReference type="Pfam" id="PF09925"/>
    </source>
</evidence>
<evidence type="ECO:0000313" key="4">
    <source>
        <dbReference type="Proteomes" id="UP000639396"/>
    </source>
</evidence>
<name>A0A927CA73_9BACL</name>
<feature type="domain" description="DUF2157" evidence="2">
    <location>
        <begin position="12"/>
        <end position="113"/>
    </location>
</feature>
<dbReference type="Proteomes" id="UP000639396">
    <property type="component" value="Unassembled WGS sequence"/>
</dbReference>
<dbReference type="RefSeq" id="WP_190928370.1">
    <property type="nucleotide sequence ID" value="NZ_JACXJA010000016.1"/>
</dbReference>
<feature type="transmembrane region" description="Helical" evidence="1">
    <location>
        <begin position="409"/>
        <end position="426"/>
    </location>
</feature>
<dbReference type="Pfam" id="PF14345">
    <property type="entry name" value="GDYXXLXY"/>
    <property type="match status" value="1"/>
</dbReference>
<feature type="transmembrane region" description="Helical" evidence="1">
    <location>
        <begin position="120"/>
        <end position="136"/>
    </location>
</feature>
<organism evidence="3 4">
    <name type="scientific">Paenibacillus oceani</name>
    <dbReference type="NCBI Taxonomy" id="2772510"/>
    <lineage>
        <taxon>Bacteria</taxon>
        <taxon>Bacillati</taxon>
        <taxon>Bacillota</taxon>
        <taxon>Bacilli</taxon>
        <taxon>Bacillales</taxon>
        <taxon>Paenibacillaceae</taxon>
        <taxon>Paenibacillus</taxon>
    </lineage>
</organism>
<feature type="transmembrane region" description="Helical" evidence="1">
    <location>
        <begin position="173"/>
        <end position="197"/>
    </location>
</feature>
<dbReference type="InterPro" id="IPR025833">
    <property type="entry name" value="GDYXXLXY"/>
</dbReference>
<dbReference type="Pfam" id="PF09925">
    <property type="entry name" value="DUF2157"/>
    <property type="match status" value="1"/>
</dbReference>
<accession>A0A927CA73</accession>
<gene>
    <name evidence="3" type="ORF">IDH45_13375</name>
</gene>
<feature type="transmembrane region" description="Helical" evidence="1">
    <location>
        <begin position="227"/>
        <end position="244"/>
    </location>
</feature>
<feature type="transmembrane region" description="Helical" evidence="1">
    <location>
        <begin position="7"/>
        <end position="28"/>
    </location>
</feature>
<feature type="transmembrane region" description="Helical" evidence="1">
    <location>
        <begin position="203"/>
        <end position="220"/>
    </location>
</feature>
<protein>
    <submittedName>
        <fullName evidence="3">GDYXXLXY domain-containing protein</fullName>
    </submittedName>
</protein>
<sequence length="730" mass="82248">MKTQSFGYNAGYTLGCSSLLASLVYFFASNWGSLDRWQKFAPIMILLAALYGLSVYLAGRPGRQFLSRLSLFSCCITFGVALLVIGQTYNSHADSYALYAVWCAASIVFALQVNWQPFTVLAYILGTLAYWLYFFPNTGFVDYEDVEAIGILSLLAFINGLLYYLVRTNRLRGAFLAATAFTVLNGIVILLSNSFAYEDYAQIFNVAAVVLFAVWVRLFIREANQPYLLGTGLFVSVYLIMKYIELLLHFEAGESFFILSLLFAGLFIWGSAKWIQYVKSLVPPDDADGGEDQKESGKALRHWIVRVLTITAIFVGTVIGAVSLIGFLILIFDLEEPLNVLNGAGLFLTIAMTAARKLNPVIRYSLLSIGLCIGVGSALFDEFTLLLLVYLVVCALMFTFATGLAERSMFFAAAVTIAGLWLFMLLDDTVQVLLLLTCVMPVISWLHRFVPVGTFRSAMRWCGYYSFLTLFLLLTFASQRYEYDLLYFIVLLACIVGAHRLGERAAYRVTFGFWTLFVFWKYYDTAWKLLHKSWSLALIGCLLLLVTYWLERKFRNAPEERLSDIRPRVRSFWMAAVVVACLMLLSVQIGRSETILARGETVYLELLPLDPRSLLQGDYVQLRYTVSEPFGRDWTDNTPEESGKVSVVLARSPSGVYQFKQLYDKSYALQPGEVVLNGKWRSWRTIEYGIEHFFVPEGTGMDVERTAKYAEVKVASNGDALVARLLPNLP</sequence>
<feature type="transmembrane region" description="Helical" evidence="1">
    <location>
        <begin position="571"/>
        <end position="590"/>
    </location>
</feature>
<feature type="transmembrane region" description="Helical" evidence="1">
    <location>
        <begin position="361"/>
        <end position="379"/>
    </location>
</feature>
<dbReference type="InterPro" id="IPR018677">
    <property type="entry name" value="DUF2157"/>
</dbReference>
<keyword evidence="1" id="KW-1133">Transmembrane helix</keyword>
<feature type="transmembrane region" description="Helical" evidence="1">
    <location>
        <begin position="432"/>
        <end position="450"/>
    </location>
</feature>
<feature type="transmembrane region" description="Helical" evidence="1">
    <location>
        <begin position="485"/>
        <end position="501"/>
    </location>
</feature>
<proteinExistence type="predicted"/>
<feature type="transmembrane region" description="Helical" evidence="1">
    <location>
        <begin position="462"/>
        <end position="479"/>
    </location>
</feature>
<feature type="transmembrane region" description="Helical" evidence="1">
    <location>
        <begin position="71"/>
        <end position="90"/>
    </location>
</feature>
<reference evidence="3" key="1">
    <citation type="submission" date="2020-09" db="EMBL/GenBank/DDBJ databases">
        <title>A novel bacterium of genus Paenibacillus, isolated from South China Sea.</title>
        <authorList>
            <person name="Huang H."/>
            <person name="Mo K."/>
            <person name="Hu Y."/>
        </authorList>
    </citation>
    <scope>NUCLEOTIDE SEQUENCE</scope>
    <source>
        <strain evidence="3">IB182363</strain>
    </source>
</reference>
<keyword evidence="1" id="KW-0472">Membrane</keyword>
<feature type="transmembrane region" description="Helical" evidence="1">
    <location>
        <begin position="256"/>
        <end position="275"/>
    </location>
</feature>
<dbReference type="AlphaFoldDB" id="A0A927CA73"/>
<evidence type="ECO:0000313" key="3">
    <source>
        <dbReference type="EMBL" id="MBD2862977.1"/>
    </source>
</evidence>
<feature type="transmembrane region" description="Helical" evidence="1">
    <location>
        <begin position="385"/>
        <end position="402"/>
    </location>
</feature>
<comment type="caution">
    <text evidence="3">The sequence shown here is derived from an EMBL/GenBank/DDBJ whole genome shotgun (WGS) entry which is preliminary data.</text>
</comment>
<keyword evidence="4" id="KW-1185">Reference proteome</keyword>
<keyword evidence="1" id="KW-0812">Transmembrane</keyword>
<feature type="transmembrane region" description="Helical" evidence="1">
    <location>
        <begin position="148"/>
        <end position="166"/>
    </location>
</feature>
<feature type="transmembrane region" description="Helical" evidence="1">
    <location>
        <begin position="303"/>
        <end position="332"/>
    </location>
</feature>
<feature type="transmembrane region" description="Helical" evidence="1">
    <location>
        <begin position="529"/>
        <end position="550"/>
    </location>
</feature>
<feature type="transmembrane region" description="Helical" evidence="1">
    <location>
        <begin position="96"/>
        <end position="113"/>
    </location>
</feature>
<evidence type="ECO:0000256" key="1">
    <source>
        <dbReference type="SAM" id="Phobius"/>
    </source>
</evidence>